<feature type="compositionally biased region" description="Basic and acidic residues" evidence="1">
    <location>
        <begin position="478"/>
        <end position="494"/>
    </location>
</feature>
<feature type="compositionally biased region" description="Acidic residues" evidence="1">
    <location>
        <begin position="330"/>
        <end position="348"/>
    </location>
</feature>
<dbReference type="GO" id="GO:0005634">
    <property type="term" value="C:nucleus"/>
    <property type="evidence" value="ECO:0007669"/>
    <property type="project" value="UniProtKB-SubCell"/>
</dbReference>
<dbReference type="AlphaFoldDB" id="A0A5B8MM02"/>
<dbReference type="InterPro" id="IPR050600">
    <property type="entry name" value="SETD3_SETD6_MTase"/>
</dbReference>
<gene>
    <name evidence="3" type="ORF">A3770_05p40410</name>
</gene>
<accession>A0A5B8MM02</accession>
<dbReference type="GO" id="GO:0016279">
    <property type="term" value="F:protein-lysine N-methyltransferase activity"/>
    <property type="evidence" value="ECO:0007669"/>
    <property type="project" value="UniProtKB-UniRule"/>
</dbReference>
<dbReference type="SUPFAM" id="SSF82199">
    <property type="entry name" value="SET domain"/>
    <property type="match status" value="1"/>
</dbReference>
<dbReference type="InterPro" id="IPR001214">
    <property type="entry name" value="SET_dom"/>
</dbReference>
<dbReference type="GO" id="GO:0032259">
    <property type="term" value="P:methylation"/>
    <property type="evidence" value="ECO:0007669"/>
    <property type="project" value="UniProtKB-KW"/>
</dbReference>
<evidence type="ECO:0000256" key="1">
    <source>
        <dbReference type="SAM" id="MobiDB-lite"/>
    </source>
</evidence>
<evidence type="ECO:0000313" key="4">
    <source>
        <dbReference type="Proteomes" id="UP000316726"/>
    </source>
</evidence>
<dbReference type="Proteomes" id="UP000316726">
    <property type="component" value="Chromosome 5"/>
</dbReference>
<feature type="region of interest" description="Disordered" evidence="1">
    <location>
        <begin position="326"/>
        <end position="353"/>
    </location>
</feature>
<keyword evidence="4" id="KW-1185">Reference proteome</keyword>
<protein>
    <submittedName>
        <fullName evidence="3">SET domain-containing protein</fullName>
    </submittedName>
</protein>
<feature type="domain" description="SET" evidence="2">
    <location>
        <begin position="15"/>
        <end position="276"/>
    </location>
</feature>
<dbReference type="PROSITE" id="PS50280">
    <property type="entry name" value="SET"/>
    <property type="match status" value="1"/>
</dbReference>
<dbReference type="CDD" id="cd10527">
    <property type="entry name" value="SET_LSMT"/>
    <property type="match status" value="1"/>
</dbReference>
<feature type="region of interest" description="Disordered" evidence="1">
    <location>
        <begin position="478"/>
        <end position="498"/>
    </location>
</feature>
<evidence type="ECO:0000259" key="2">
    <source>
        <dbReference type="PROSITE" id="PS50280"/>
    </source>
</evidence>
<dbReference type="EMBL" id="CP031038">
    <property type="protein sequence ID" value="QDZ21523.1"/>
    <property type="molecule type" value="Genomic_DNA"/>
</dbReference>
<feature type="compositionally biased region" description="Acidic residues" evidence="1">
    <location>
        <begin position="233"/>
        <end position="247"/>
    </location>
</feature>
<feature type="region of interest" description="Disordered" evidence="1">
    <location>
        <begin position="406"/>
        <end position="427"/>
    </location>
</feature>
<dbReference type="PANTHER" id="PTHR13271">
    <property type="entry name" value="UNCHARACTERIZED PUTATIVE METHYLTRANSFERASE"/>
    <property type="match status" value="1"/>
</dbReference>
<feature type="region of interest" description="Disordered" evidence="1">
    <location>
        <begin position="226"/>
        <end position="253"/>
    </location>
</feature>
<dbReference type="STRING" id="1764295.A0A5B8MM02"/>
<reference evidence="3 4" key="1">
    <citation type="submission" date="2018-07" db="EMBL/GenBank/DDBJ databases">
        <title>The complete nuclear genome of the prasinophyte Chloropicon primus (CCMP1205).</title>
        <authorList>
            <person name="Pombert J.-F."/>
            <person name="Otis C."/>
            <person name="Turmel M."/>
            <person name="Lemieux C."/>
        </authorList>
    </citation>
    <scope>NUCLEOTIDE SEQUENCE [LARGE SCALE GENOMIC DNA]</scope>
    <source>
        <strain evidence="3 4">CCMP1205</strain>
    </source>
</reference>
<feature type="compositionally biased region" description="Acidic residues" evidence="1">
    <location>
        <begin position="410"/>
        <end position="420"/>
    </location>
</feature>
<name>A0A5B8MM02_9CHLO</name>
<dbReference type="OrthoDB" id="441812at2759"/>
<sequence length="515" mass="56283">MATALERFEEWLGRERVEVDKQVVRIEVKEGDGTRHCAVYAARDLDLDLVEGKEDVDGDGDGEGEPTTATVAVRIPKDACLTRRTTECARRLEDSEVGGPLALIVALMHETSLGARSRWRPYLDLIPTREDSLPVFWSDEDLRYLAGTSLEEKVELDRALMAEDYEAIVRPFFEEAGAEGSGGGVTVDDFRAAASLVASRAFRVDSKHGDGMVPVADLFNHRTDKENVRIYGDSDDESDEEEGEGEAGEQKQKEECLEMLVVRGAKKHEEVFNTFGVHGNAGLIHKYGFSELDNSHTEVEVSEEHVAEVVGEAEYKAALEALGLESAVAEGEEGEGDEGIESSSEEEAEVKLPADFVVTPDGDLSEDLKAVLEHASKSAGSKDSALLFHQLVLEVLTLRMSAYPRLQEGGGDDAQEEEEGGGSSSKEDLSFLRQSFEPCVAGGGCTYAGKAAGLVLRITEKRALETAMLNTVDRLRAHAADKKGNRNNKEEVGQRKKRRKIVSGTIYDPTVVFEK</sequence>
<proteinExistence type="predicted"/>
<dbReference type="PANTHER" id="PTHR13271:SF34">
    <property type="entry name" value="N-LYSINE METHYLTRANSFERASE SETD6"/>
    <property type="match status" value="1"/>
</dbReference>
<organism evidence="3 4">
    <name type="scientific">Chloropicon primus</name>
    <dbReference type="NCBI Taxonomy" id="1764295"/>
    <lineage>
        <taxon>Eukaryota</taxon>
        <taxon>Viridiplantae</taxon>
        <taxon>Chlorophyta</taxon>
        <taxon>Chloropicophyceae</taxon>
        <taxon>Chloropicales</taxon>
        <taxon>Chloropicaceae</taxon>
        <taxon>Chloropicon</taxon>
    </lineage>
</organism>
<dbReference type="InterPro" id="IPR046341">
    <property type="entry name" value="SET_dom_sf"/>
</dbReference>
<evidence type="ECO:0000313" key="3">
    <source>
        <dbReference type="EMBL" id="QDZ21523.1"/>
    </source>
</evidence>
<dbReference type="Gene3D" id="3.90.1410.10">
    <property type="entry name" value="set domain protein methyltransferase, domain 1"/>
    <property type="match status" value="1"/>
</dbReference>